<feature type="region of interest" description="Disordered" evidence="1">
    <location>
        <begin position="203"/>
        <end position="233"/>
    </location>
</feature>
<evidence type="ECO:0000256" key="2">
    <source>
        <dbReference type="SAM" id="Phobius"/>
    </source>
</evidence>
<dbReference type="STRING" id="576137.A0A1L7XEZ4"/>
<dbReference type="Proteomes" id="UP000184330">
    <property type="component" value="Unassembled WGS sequence"/>
</dbReference>
<feature type="transmembrane region" description="Helical" evidence="2">
    <location>
        <begin position="241"/>
        <end position="263"/>
    </location>
</feature>
<sequence>MASSTSSSTSTSSASSTIITAAASIALLNRGPILDVFSAPTSCLSTLTVVANGLYFGHNGGDYEDPACYPSATSICKIRDLLAADSPAVACPSGWYKAQTATSTFGGYSDAYLTIGSDTTAVLCCPSGYTALYFNHGCRSDFLQGTTIVTYKSPTSIINGNWDNTNSATTTTHIEAGASAWTVFGDGIPIWYQATDQLAITSGPTTSSSPTISHTTSSIPATTSPTSPISTSTGLSTGSKAGIGISVAVGVTALAALTGFFMFKRRKRYKAAPTTELVPELQSGHKTELPGQDERGIQEMYSDNGNVDAVSHRRSELA</sequence>
<evidence type="ECO:0000313" key="4">
    <source>
        <dbReference type="Proteomes" id="UP000184330"/>
    </source>
</evidence>
<evidence type="ECO:0000313" key="3">
    <source>
        <dbReference type="EMBL" id="CZR63619.1"/>
    </source>
</evidence>
<gene>
    <name evidence="3" type="ORF">PAC_13516</name>
</gene>
<protein>
    <submittedName>
        <fullName evidence="3">Uncharacterized protein</fullName>
    </submittedName>
</protein>
<keyword evidence="2" id="KW-0812">Transmembrane</keyword>
<name>A0A1L7XEZ4_9HELO</name>
<proteinExistence type="predicted"/>
<evidence type="ECO:0000256" key="1">
    <source>
        <dbReference type="SAM" id="MobiDB-lite"/>
    </source>
</evidence>
<keyword evidence="4" id="KW-1185">Reference proteome</keyword>
<dbReference type="OrthoDB" id="4770059at2759"/>
<accession>A0A1L7XEZ4</accession>
<dbReference type="EMBL" id="FJOG01000024">
    <property type="protein sequence ID" value="CZR63619.1"/>
    <property type="molecule type" value="Genomic_DNA"/>
</dbReference>
<keyword evidence="2" id="KW-1133">Transmembrane helix</keyword>
<organism evidence="3 4">
    <name type="scientific">Phialocephala subalpina</name>
    <dbReference type="NCBI Taxonomy" id="576137"/>
    <lineage>
        <taxon>Eukaryota</taxon>
        <taxon>Fungi</taxon>
        <taxon>Dikarya</taxon>
        <taxon>Ascomycota</taxon>
        <taxon>Pezizomycotina</taxon>
        <taxon>Leotiomycetes</taxon>
        <taxon>Helotiales</taxon>
        <taxon>Mollisiaceae</taxon>
        <taxon>Phialocephala</taxon>
        <taxon>Phialocephala fortinii species complex</taxon>
    </lineage>
</organism>
<keyword evidence="2" id="KW-0472">Membrane</keyword>
<dbReference type="AlphaFoldDB" id="A0A1L7XEZ4"/>
<reference evidence="3 4" key="1">
    <citation type="submission" date="2016-03" db="EMBL/GenBank/DDBJ databases">
        <authorList>
            <person name="Ploux O."/>
        </authorList>
    </citation>
    <scope>NUCLEOTIDE SEQUENCE [LARGE SCALE GENOMIC DNA]</scope>
    <source>
        <strain evidence="3 4">UAMH 11012</strain>
    </source>
</reference>